<protein>
    <submittedName>
        <fullName evidence="2">Putative secreted protein</fullName>
    </submittedName>
</protein>
<evidence type="ECO:0000313" key="2">
    <source>
        <dbReference type="EMBL" id="MBW79540.1"/>
    </source>
</evidence>
<evidence type="ECO:0000256" key="1">
    <source>
        <dbReference type="SAM" id="Phobius"/>
    </source>
</evidence>
<dbReference type="EMBL" id="GGFL01015362">
    <property type="protein sequence ID" value="MBW79540.1"/>
    <property type="molecule type" value="Transcribed_RNA"/>
</dbReference>
<organism evidence="2">
    <name type="scientific">Anopheles darlingi</name>
    <name type="common">Mosquito</name>
    <dbReference type="NCBI Taxonomy" id="43151"/>
    <lineage>
        <taxon>Eukaryota</taxon>
        <taxon>Metazoa</taxon>
        <taxon>Ecdysozoa</taxon>
        <taxon>Arthropoda</taxon>
        <taxon>Hexapoda</taxon>
        <taxon>Insecta</taxon>
        <taxon>Pterygota</taxon>
        <taxon>Neoptera</taxon>
        <taxon>Endopterygota</taxon>
        <taxon>Diptera</taxon>
        <taxon>Nematocera</taxon>
        <taxon>Culicoidea</taxon>
        <taxon>Culicidae</taxon>
        <taxon>Anophelinae</taxon>
        <taxon>Anopheles</taxon>
    </lineage>
</organism>
<feature type="transmembrane region" description="Helical" evidence="1">
    <location>
        <begin position="6"/>
        <end position="25"/>
    </location>
</feature>
<keyword evidence="1" id="KW-0472">Membrane</keyword>
<accession>A0A2M4DPP0</accession>
<reference evidence="2" key="1">
    <citation type="submission" date="2018-01" db="EMBL/GenBank/DDBJ databases">
        <title>An insight into the sialome of Amazonian anophelines.</title>
        <authorList>
            <person name="Ribeiro J.M."/>
            <person name="Scarpassa V."/>
            <person name="Calvo E."/>
        </authorList>
    </citation>
    <scope>NUCLEOTIDE SEQUENCE</scope>
</reference>
<dbReference type="AlphaFoldDB" id="A0A2M4DPP0"/>
<name>A0A2M4DPP0_ANODA</name>
<proteinExistence type="predicted"/>
<keyword evidence="1" id="KW-1133">Transmembrane helix</keyword>
<sequence length="117" mass="13879">MAQFMLVVVLMGSYHLTVSWFVFFFRRDYLSHGLSHSRYGRQTKHKKTNLDTITRKKENVTSHETKAFALWTDEGRMLVLMMPATCTFSFKPNGWRHCRPSQRLLDSLTIFWVIFLT</sequence>
<keyword evidence="1" id="KW-0812">Transmembrane</keyword>